<evidence type="ECO:0000313" key="1">
    <source>
        <dbReference type="EMBL" id="KAG2191733.1"/>
    </source>
</evidence>
<name>A0A8H7QFX0_9FUNG</name>
<proteinExistence type="predicted"/>
<dbReference type="EMBL" id="JAEPRD010000360">
    <property type="protein sequence ID" value="KAG2191733.1"/>
    <property type="molecule type" value="Genomic_DNA"/>
</dbReference>
<keyword evidence="2" id="KW-1185">Reference proteome</keyword>
<gene>
    <name evidence="1" type="ORF">INT47_002957</name>
</gene>
<comment type="caution">
    <text evidence="1">The sequence shown here is derived from an EMBL/GenBank/DDBJ whole genome shotgun (WGS) entry which is preliminary data.</text>
</comment>
<reference evidence="1" key="1">
    <citation type="submission" date="2020-12" db="EMBL/GenBank/DDBJ databases">
        <title>Metabolic potential, ecology and presence of endohyphal bacteria is reflected in genomic diversity of Mucoromycotina.</title>
        <authorList>
            <person name="Muszewska A."/>
            <person name="Okrasinska A."/>
            <person name="Steczkiewicz K."/>
            <person name="Drgas O."/>
            <person name="Orlowska M."/>
            <person name="Perlinska-Lenart U."/>
            <person name="Aleksandrzak-Piekarczyk T."/>
            <person name="Szatraj K."/>
            <person name="Zielenkiewicz U."/>
            <person name="Pilsyk S."/>
            <person name="Malc E."/>
            <person name="Mieczkowski P."/>
            <person name="Kruszewska J.S."/>
            <person name="Biernat P."/>
            <person name="Pawlowska J."/>
        </authorList>
    </citation>
    <scope>NUCLEOTIDE SEQUENCE</scope>
    <source>
        <strain evidence="1">WA0000017839</strain>
    </source>
</reference>
<accession>A0A8H7QFX0</accession>
<organism evidence="1 2">
    <name type="scientific">Mucor saturninus</name>
    <dbReference type="NCBI Taxonomy" id="64648"/>
    <lineage>
        <taxon>Eukaryota</taxon>
        <taxon>Fungi</taxon>
        <taxon>Fungi incertae sedis</taxon>
        <taxon>Mucoromycota</taxon>
        <taxon>Mucoromycotina</taxon>
        <taxon>Mucoromycetes</taxon>
        <taxon>Mucorales</taxon>
        <taxon>Mucorineae</taxon>
        <taxon>Mucoraceae</taxon>
        <taxon>Mucor</taxon>
    </lineage>
</organism>
<dbReference type="AlphaFoldDB" id="A0A8H7QFX0"/>
<dbReference type="Proteomes" id="UP000603453">
    <property type="component" value="Unassembled WGS sequence"/>
</dbReference>
<protein>
    <submittedName>
        <fullName evidence="1">Uncharacterized protein</fullName>
    </submittedName>
</protein>
<evidence type="ECO:0000313" key="2">
    <source>
        <dbReference type="Proteomes" id="UP000603453"/>
    </source>
</evidence>
<sequence>MGPLRVLWDSYGVKPKNPMGLLRVLWDFYGVKHEVQLKVPWDFYGAKRERELQLKVPWEFYGAKRELQLKVLWDYQPNVRVRWEYKESHGTFTVLSVSYSQKSHGTTKSPMGLPAKF</sequence>